<name>A0A645AIY3_9ZZZZ</name>
<protein>
    <submittedName>
        <fullName evidence="1">Uncharacterized protein</fullName>
    </submittedName>
</protein>
<organism evidence="1">
    <name type="scientific">bioreactor metagenome</name>
    <dbReference type="NCBI Taxonomy" id="1076179"/>
    <lineage>
        <taxon>unclassified sequences</taxon>
        <taxon>metagenomes</taxon>
        <taxon>ecological metagenomes</taxon>
    </lineage>
</organism>
<accession>A0A645AIY3</accession>
<comment type="caution">
    <text evidence="1">The sequence shown here is derived from an EMBL/GenBank/DDBJ whole genome shotgun (WGS) entry which is preliminary data.</text>
</comment>
<gene>
    <name evidence="1" type="ORF">SDC9_97556</name>
</gene>
<reference evidence="1" key="1">
    <citation type="submission" date="2019-08" db="EMBL/GenBank/DDBJ databases">
        <authorList>
            <person name="Kucharzyk K."/>
            <person name="Murdoch R.W."/>
            <person name="Higgins S."/>
            <person name="Loffler F."/>
        </authorList>
    </citation>
    <scope>NUCLEOTIDE SEQUENCE</scope>
</reference>
<dbReference type="AlphaFoldDB" id="A0A645AIY3"/>
<sequence>MRHIAQHHRIGGEQRGAQFGQRGVLGTGDWHLAMQWAATANQQLVHAHWRFGILNFRQSQIS</sequence>
<evidence type="ECO:0000313" key="1">
    <source>
        <dbReference type="EMBL" id="MPM50813.1"/>
    </source>
</evidence>
<dbReference type="EMBL" id="VSSQ01013138">
    <property type="protein sequence ID" value="MPM50813.1"/>
    <property type="molecule type" value="Genomic_DNA"/>
</dbReference>
<proteinExistence type="predicted"/>